<name>A0A2T0S823_9ACTN</name>
<accession>A0A2T0S823</accession>
<evidence type="ECO:0000313" key="3">
    <source>
        <dbReference type="Proteomes" id="UP000239209"/>
    </source>
</evidence>
<comment type="caution">
    <text evidence="2">The sequence shown here is derived from an EMBL/GenBank/DDBJ whole genome shotgun (WGS) entry which is preliminary data.</text>
</comment>
<feature type="region of interest" description="Disordered" evidence="1">
    <location>
        <begin position="412"/>
        <end position="500"/>
    </location>
</feature>
<dbReference type="Proteomes" id="UP000239209">
    <property type="component" value="Unassembled WGS sequence"/>
</dbReference>
<dbReference type="OrthoDB" id="3320501at2"/>
<dbReference type="RefSeq" id="WP_106127199.1">
    <property type="nucleotide sequence ID" value="NZ_PVZG01000006.1"/>
</dbReference>
<proteinExistence type="predicted"/>
<gene>
    <name evidence="2" type="ORF">CLV70_106287</name>
</gene>
<dbReference type="EMBL" id="PVZG01000006">
    <property type="protein sequence ID" value="PRY29566.1"/>
    <property type="molecule type" value="Genomic_DNA"/>
</dbReference>
<protein>
    <submittedName>
        <fullName evidence="2">Uncharacterized protein</fullName>
    </submittedName>
</protein>
<organism evidence="2 3">
    <name type="scientific">Pseudosporangium ferrugineum</name>
    <dbReference type="NCBI Taxonomy" id="439699"/>
    <lineage>
        <taxon>Bacteria</taxon>
        <taxon>Bacillati</taxon>
        <taxon>Actinomycetota</taxon>
        <taxon>Actinomycetes</taxon>
        <taxon>Micromonosporales</taxon>
        <taxon>Micromonosporaceae</taxon>
        <taxon>Pseudosporangium</taxon>
    </lineage>
</organism>
<dbReference type="Gene3D" id="3.90.176.10">
    <property type="entry name" value="Toxin ADP-ribosyltransferase, Chain A, domain 1"/>
    <property type="match status" value="1"/>
</dbReference>
<reference evidence="2 3" key="1">
    <citation type="submission" date="2018-03" db="EMBL/GenBank/DDBJ databases">
        <title>Genomic Encyclopedia of Archaeal and Bacterial Type Strains, Phase II (KMG-II): from individual species to whole genera.</title>
        <authorList>
            <person name="Goeker M."/>
        </authorList>
    </citation>
    <scope>NUCLEOTIDE SEQUENCE [LARGE SCALE GENOMIC DNA]</scope>
    <source>
        <strain evidence="2 3">DSM 45348</strain>
    </source>
</reference>
<evidence type="ECO:0000313" key="2">
    <source>
        <dbReference type="EMBL" id="PRY29566.1"/>
    </source>
</evidence>
<dbReference type="AlphaFoldDB" id="A0A2T0S823"/>
<keyword evidence="3" id="KW-1185">Reference proteome</keyword>
<evidence type="ECO:0000256" key="1">
    <source>
        <dbReference type="SAM" id="MobiDB-lite"/>
    </source>
</evidence>
<sequence>MTSTLDHQVGQGAALRQDRIGNALVVHPEDAVSDEARDLALRIAADPENDIVVLDLPDGVPFAVWQSLVQTWPRQRRRGIRLVTCRSGPGAAGLTAQWLSQLLRCVVYAPDGHLTVGASGTVLAHSSPDSGWLRFRPGKPPVRVATRYPAPVWDTIASETRVLGANTRAEPLTAGLWIHDTRDPQRVERHRRLLETASAFDPEALTVVLGCPETPPVALEEVRRIWDDLTLDQRIRLRFAAYGPVVTPDGDRLGQALADTLAAPVVCFTGLPLTAPYTEAAYPVNAAGEPGWPAFVRELGFAPRILPVSLPRRPVVLSHRMPMDLGEEVARLTYQPESDVLVEIVEAGLWVRAPQAPDHAERLRGLPALPDYCAVVFEDSDPQTGTRLMQFARKLAEQLNDARVVSRVRPASELMPSDEDGFVMSAPPPPSLPEQWNGPTPLPLPSRAGTVTKAAAPEQTENSAIGSPAEVLPPTEEPQPVEASAPARPETRPAVEEDTSPELVVVPAPIEAETAPAAVEHPTPLVPVESPPAVVAVETRPAGVTAEVAAARETPEPPAPASSAPRVVDQDRELLRGMLALVDPWADVDALYAAVQRVLPGYPADRGLAEAVALRWYLSRGGAVIDPVLCNGDDGPHRPITVMAVAALARLPRYVGAVTYARTPGPEEWEMYQDAPLVTDWGFVHALAEPCALQDGDTDVVIWSLTGALTGLLEPEDDAGVTDRVVFTPGTTFKLLDLTPPADGRRGRILLREVGSDEHDGLAGSTTLSADREAAIAMLRELRGWESSSSLARTRPGATVRFDRLPGLV</sequence>